<feature type="domain" description="DUF7978" evidence="3">
    <location>
        <begin position="36"/>
        <end position="227"/>
    </location>
</feature>
<dbReference type="GeneID" id="14403033"/>
<proteinExistence type="predicted"/>
<keyword evidence="2" id="KW-1133">Transmembrane helix</keyword>
<dbReference type="HOGENOM" id="CLU_1131642_0_0_2"/>
<evidence type="ECO:0000256" key="2">
    <source>
        <dbReference type="SAM" id="Phobius"/>
    </source>
</evidence>
<keyword evidence="2" id="KW-0812">Transmembrane</keyword>
<feature type="transmembrane region" description="Helical" evidence="2">
    <location>
        <begin position="45"/>
        <end position="68"/>
    </location>
</feature>
<feature type="transmembrane region" description="Helical" evidence="2">
    <location>
        <begin position="128"/>
        <end position="148"/>
    </location>
</feature>
<dbReference type="EMBL" id="CP003929">
    <property type="protein sequence ID" value="AGB39639.1"/>
    <property type="molecule type" value="Genomic_DNA"/>
</dbReference>
<feature type="compositionally biased region" description="Basic and acidic residues" evidence="1">
    <location>
        <begin position="1"/>
        <end position="13"/>
    </location>
</feature>
<gene>
    <name evidence="4" type="ORF">Natoc_3941</name>
</gene>
<keyword evidence="5" id="KW-1185">Reference proteome</keyword>
<dbReference type="AlphaFoldDB" id="L0K5H5"/>
<evidence type="ECO:0000313" key="5">
    <source>
        <dbReference type="Proteomes" id="UP000010878"/>
    </source>
</evidence>
<feature type="region of interest" description="Disordered" evidence="1">
    <location>
        <begin position="1"/>
        <end position="43"/>
    </location>
</feature>
<evidence type="ECO:0000256" key="1">
    <source>
        <dbReference type="SAM" id="MobiDB-lite"/>
    </source>
</evidence>
<name>L0K5H5_9EURY</name>
<dbReference type="RefSeq" id="WP_015323073.1">
    <property type="nucleotide sequence ID" value="NC_019974.1"/>
</dbReference>
<dbReference type="eggNOG" id="arCOG06413">
    <property type="taxonomic scope" value="Archaea"/>
</dbReference>
<keyword evidence="2" id="KW-0472">Membrane</keyword>
<sequence>MSGERRLEYEKGPSLEGEPTAPEKASVPSDDESPERRPERSRHSVVAYAPWTVGAVSGPVAFALSALLSAQLAAAMFASGMFAQAENEPSQWVIAAFTLLGSHGAGLEQGGEPIQGAYAPTGLITSHVSALVPVVVLATTGYLLVRYVRLETLADAGQLFGTLTASYVALAVAVGAVAQWSPADGEPDPGEVGPDPETLSVAVDLSSVLSVTATVVLFVVLGAAIAALPRLLADGPIETTDADAS</sequence>
<feature type="transmembrane region" description="Helical" evidence="2">
    <location>
        <begin position="201"/>
        <end position="228"/>
    </location>
</feature>
<organism evidence="4 5">
    <name type="scientific">Natronococcus occultus SP4</name>
    <dbReference type="NCBI Taxonomy" id="694430"/>
    <lineage>
        <taxon>Archaea</taxon>
        <taxon>Methanobacteriati</taxon>
        <taxon>Methanobacteriota</taxon>
        <taxon>Stenosarchaea group</taxon>
        <taxon>Halobacteria</taxon>
        <taxon>Halobacteriales</taxon>
        <taxon>Natrialbaceae</taxon>
        <taxon>Natronococcus</taxon>
    </lineage>
</organism>
<dbReference type="InterPro" id="IPR058284">
    <property type="entry name" value="DUF7978"/>
</dbReference>
<dbReference type="KEGG" id="nou:Natoc_3941"/>
<feature type="transmembrane region" description="Helical" evidence="2">
    <location>
        <begin position="160"/>
        <end position="181"/>
    </location>
</feature>
<protein>
    <recommendedName>
        <fullName evidence="3">DUF7978 domain-containing protein</fullName>
    </recommendedName>
</protein>
<reference evidence="4 5" key="1">
    <citation type="submission" date="2012-11" db="EMBL/GenBank/DDBJ databases">
        <title>FINISHED of Natronococcus occultus SP4, DSM 3396.</title>
        <authorList>
            <consortium name="DOE Joint Genome Institute"/>
            <person name="Eisen J."/>
            <person name="Huntemann M."/>
            <person name="Wei C.-L."/>
            <person name="Han J."/>
            <person name="Detter J.C."/>
            <person name="Han C."/>
            <person name="Tapia R."/>
            <person name="Chen A."/>
            <person name="Kyrpides N."/>
            <person name="Mavromatis K."/>
            <person name="Markowitz V."/>
            <person name="Szeto E."/>
            <person name="Ivanova N."/>
            <person name="Mikhailova N."/>
            <person name="Ovchinnikova G."/>
            <person name="Pagani I."/>
            <person name="Pati A."/>
            <person name="Goodwin L."/>
            <person name="Nordberg H.P."/>
            <person name="Cantor M.N."/>
            <person name="Hua S.X."/>
            <person name="Woyke T."/>
            <person name="Eisen J."/>
            <person name="Klenk H.-P."/>
            <person name="Klenk H.-P."/>
        </authorList>
    </citation>
    <scope>NUCLEOTIDE SEQUENCE [LARGE SCALE GENOMIC DNA]</scope>
    <source>
        <strain evidence="4 5">SP4</strain>
    </source>
</reference>
<dbReference type="Proteomes" id="UP000010878">
    <property type="component" value="Chromosome"/>
</dbReference>
<dbReference type="Pfam" id="PF25933">
    <property type="entry name" value="DUF7978"/>
    <property type="match status" value="1"/>
</dbReference>
<dbReference type="OrthoDB" id="177917at2157"/>
<evidence type="ECO:0000313" key="4">
    <source>
        <dbReference type="EMBL" id="AGB39639.1"/>
    </source>
</evidence>
<accession>L0K5H5</accession>
<evidence type="ECO:0000259" key="3">
    <source>
        <dbReference type="Pfam" id="PF25933"/>
    </source>
</evidence>